<dbReference type="Pfam" id="PF00491">
    <property type="entry name" value="Arginase"/>
    <property type="match status" value="1"/>
</dbReference>
<evidence type="ECO:0000313" key="2">
    <source>
        <dbReference type="EMBL" id="TCP24509.1"/>
    </source>
</evidence>
<dbReference type="InterPro" id="IPR023696">
    <property type="entry name" value="Ureohydrolase_dom_sf"/>
</dbReference>
<reference evidence="2 3" key="1">
    <citation type="submission" date="2019-03" db="EMBL/GenBank/DDBJ databases">
        <title>Genomic Encyclopedia of Type Strains, Phase IV (KMG-IV): sequencing the most valuable type-strain genomes for metagenomic binning, comparative biology and taxonomic classification.</title>
        <authorList>
            <person name="Goeker M."/>
        </authorList>
    </citation>
    <scope>NUCLEOTIDE SEQUENCE [LARGE SCALE GENOMIC DNA]</scope>
    <source>
        <strain evidence="2 3">DSM 19377</strain>
    </source>
</reference>
<keyword evidence="3" id="KW-1185">Reference proteome</keyword>
<dbReference type="PROSITE" id="PS51409">
    <property type="entry name" value="ARGINASE_2"/>
    <property type="match status" value="1"/>
</dbReference>
<dbReference type="InterPro" id="IPR006035">
    <property type="entry name" value="Ureohydrolase"/>
</dbReference>
<protein>
    <submittedName>
        <fullName evidence="2">Arginase family protein</fullName>
    </submittedName>
</protein>
<evidence type="ECO:0000256" key="1">
    <source>
        <dbReference type="PROSITE-ProRule" id="PRU00742"/>
    </source>
</evidence>
<dbReference type="SUPFAM" id="SSF52768">
    <property type="entry name" value="Arginase/deacetylase"/>
    <property type="match status" value="1"/>
</dbReference>
<dbReference type="PANTHER" id="PTHR11358">
    <property type="entry name" value="ARGINASE/AGMATINASE"/>
    <property type="match status" value="1"/>
</dbReference>
<organism evidence="2 3">
    <name type="scientific">Scopulibacillus darangshiensis</name>
    <dbReference type="NCBI Taxonomy" id="442528"/>
    <lineage>
        <taxon>Bacteria</taxon>
        <taxon>Bacillati</taxon>
        <taxon>Bacillota</taxon>
        <taxon>Bacilli</taxon>
        <taxon>Bacillales</taxon>
        <taxon>Sporolactobacillaceae</taxon>
        <taxon>Scopulibacillus</taxon>
    </lineage>
</organism>
<proteinExistence type="inferred from homology"/>
<comment type="similarity">
    <text evidence="1">Belongs to the arginase family.</text>
</comment>
<accession>A0A4R2NRF3</accession>
<evidence type="ECO:0000313" key="3">
    <source>
        <dbReference type="Proteomes" id="UP000295416"/>
    </source>
</evidence>
<sequence length="257" mass="29077">MGLIHEDIAFLNFDNCYLDQEQLWRERPHHWIDLQEIRHTNLFCESSSFKQIEQKLQHHSPTGITLIGSGNYHYVSYALLSRIQEPFTLVLIDHHSDLTESSAPAMLSCGSWVYHAILHLPHLVQTIIIGPDASNLPALPAGKKNTLQIMPNEHPKHNDIKQILTQIKTKNVYISIDKDVLDPSIVMTNWDQGHMILSDLVPLITAIIRQKHVQGVDICGEWKGGPSDIFNPENRQAAKKNEAANHYIINAVLNATA</sequence>
<dbReference type="RefSeq" id="WP_132746938.1">
    <property type="nucleotide sequence ID" value="NZ_SLXK01000024.1"/>
</dbReference>
<comment type="caution">
    <text evidence="2">The sequence shown here is derived from an EMBL/GenBank/DDBJ whole genome shotgun (WGS) entry which is preliminary data.</text>
</comment>
<dbReference type="OrthoDB" id="9805406at2"/>
<dbReference type="Proteomes" id="UP000295416">
    <property type="component" value="Unassembled WGS sequence"/>
</dbReference>
<dbReference type="Gene3D" id="3.40.800.10">
    <property type="entry name" value="Ureohydrolase domain"/>
    <property type="match status" value="1"/>
</dbReference>
<dbReference type="GO" id="GO:0033389">
    <property type="term" value="P:putrescine biosynthetic process from arginine, via agmatine"/>
    <property type="evidence" value="ECO:0007669"/>
    <property type="project" value="TreeGrafter"/>
</dbReference>
<dbReference type="EMBL" id="SLXK01000024">
    <property type="protein sequence ID" value="TCP24509.1"/>
    <property type="molecule type" value="Genomic_DNA"/>
</dbReference>
<dbReference type="AlphaFoldDB" id="A0A4R2NRF3"/>
<gene>
    <name evidence="2" type="ORF">EV207_1246</name>
</gene>
<dbReference type="GO" id="GO:0046872">
    <property type="term" value="F:metal ion binding"/>
    <property type="evidence" value="ECO:0007669"/>
    <property type="project" value="InterPro"/>
</dbReference>
<name>A0A4R2NRF3_9BACL</name>
<dbReference type="PANTHER" id="PTHR11358:SF41">
    <property type="entry name" value="ARGINASE"/>
    <property type="match status" value="1"/>
</dbReference>
<dbReference type="GO" id="GO:0008783">
    <property type="term" value="F:agmatinase activity"/>
    <property type="evidence" value="ECO:0007669"/>
    <property type="project" value="TreeGrafter"/>
</dbReference>